<evidence type="ECO:0000313" key="3">
    <source>
        <dbReference type="Proteomes" id="UP000655225"/>
    </source>
</evidence>
<evidence type="ECO:0000313" key="2">
    <source>
        <dbReference type="EMBL" id="KAF8396856.1"/>
    </source>
</evidence>
<proteinExistence type="predicted"/>
<dbReference type="OMA" id="RLEKWQY"/>
<feature type="compositionally biased region" description="Polar residues" evidence="1">
    <location>
        <begin position="406"/>
        <end position="427"/>
    </location>
</feature>
<keyword evidence="3" id="KW-1185">Reference proteome</keyword>
<gene>
    <name evidence="2" type="ORF">HHK36_018491</name>
</gene>
<feature type="region of interest" description="Disordered" evidence="1">
    <location>
        <begin position="406"/>
        <end position="447"/>
    </location>
</feature>
<dbReference type="Pfam" id="PF12043">
    <property type="entry name" value="DUF3527"/>
    <property type="match status" value="2"/>
</dbReference>
<evidence type="ECO:0000256" key="1">
    <source>
        <dbReference type="SAM" id="MobiDB-lite"/>
    </source>
</evidence>
<organism evidence="2 3">
    <name type="scientific">Tetracentron sinense</name>
    <name type="common">Spur-leaf</name>
    <dbReference type="NCBI Taxonomy" id="13715"/>
    <lineage>
        <taxon>Eukaryota</taxon>
        <taxon>Viridiplantae</taxon>
        <taxon>Streptophyta</taxon>
        <taxon>Embryophyta</taxon>
        <taxon>Tracheophyta</taxon>
        <taxon>Spermatophyta</taxon>
        <taxon>Magnoliopsida</taxon>
        <taxon>Trochodendrales</taxon>
        <taxon>Trochodendraceae</taxon>
        <taxon>Tetracentron</taxon>
    </lineage>
</organism>
<dbReference type="PANTHER" id="PTHR31390:SF12">
    <property type="entry name" value="PUTATIVE (DUF3527)-RELATED"/>
    <property type="match status" value="1"/>
</dbReference>
<accession>A0A835DBB8</accession>
<name>A0A835DBB8_TETSI</name>
<dbReference type="AlphaFoldDB" id="A0A835DBB8"/>
<protein>
    <submittedName>
        <fullName evidence="2">Uncharacterized protein</fullName>
    </submittedName>
</protein>
<dbReference type="PANTHER" id="PTHR31390">
    <property type="entry name" value="EXPRESSED PROTEIN"/>
    <property type="match status" value="1"/>
</dbReference>
<dbReference type="InterPro" id="IPR021916">
    <property type="entry name" value="DUF3527"/>
</dbReference>
<dbReference type="EMBL" id="JABCRI010000012">
    <property type="protein sequence ID" value="KAF8396856.1"/>
    <property type="molecule type" value="Genomic_DNA"/>
</dbReference>
<dbReference type="Proteomes" id="UP000655225">
    <property type="component" value="Unassembled WGS sequence"/>
</dbReference>
<dbReference type="OrthoDB" id="1898655at2759"/>
<sequence>MPSKIRSNNAEYSEPVGDMGYNVELKRSLKHHQTSRIVKEKILSPRASRSLKLQDKLKLEKSVGQSHTDLHHETLQNVDDRPLVPHKSSGNHQKQWVGGKATEDDELIKYMSNLPGFLQRVEREENLQEKALNFGVLDWGRLEKWKDNHKRVPGRSSLYAPPTSNTSPLFSTVGSSSLSSRGRSGFPAHQKKESVSLRSHLNSSPKEDHSLGFNPSCVNFVDLHDLKTASKNISAGQQKLSKTDASFGRNYSEIKLGKGKRKDSRPNIVPEVETSSSNLEICEVPFNSEGKMKAQDGESKRRMEQLQEFDFNLADQHCPSRHKTIILLVPRDCPQSNCPEISQLSQSTKLDDGRTIEANCKSFSDRFYLEEEAHFSEVYSGIPHSCPLPCSVESSLQLDMKLPNSINAQDTKTPSDASHSVPCSTETPRSRSKGNHAEQNKSTIKPANTTVIETFDRLDLKTAEGAATKSRNPSPNRRFSIGMGRMSRSFSVKESSALPQLTSTYIAAKSGPVRSTDFHWLDDLYRDKANANGRARSSPLRRLLDPLLKPKAANYLHSAEPSRKESTSMLRACKLSDSSTVQLVKRNLNFSGCRPTNADDSPQEEKHEVSTGKAFLQVTVNNGFPLFTFEVDNCSDFLAATMRKISTSEKYDYSRIYAFHSFREIKKKSGGWINQGSKGKSQGYVCNVVGQMKVSDSHCPKLTEHSSKDQFMVREFVLSDMELRQADQGTPEFQPKSELAAIVVKVPKGISGSLSNDGQQSDNCKVLSEMGTECLPKERCSCKSGENLQSGSTTGSENVFSAIAILPSGFHGLPSTGVPSPLIDRWKSGGSCDCGGWDVGCKLRILADQDLYSKTSGLRNSCPKPDQFDLFVQGGTQESKPVLSLAPIEKGIYTVNFNASISSLQAFSICIAAINSWKPSDHLEVTNLSEAKTSQESISMENDRIRAPSRVEGSPARYVPYPPLSPVGRI</sequence>
<feature type="compositionally biased region" description="Low complexity" evidence="1">
    <location>
        <begin position="166"/>
        <end position="187"/>
    </location>
</feature>
<feature type="region of interest" description="Disordered" evidence="1">
    <location>
        <begin position="151"/>
        <end position="209"/>
    </location>
</feature>
<comment type="caution">
    <text evidence="2">The sequence shown here is derived from an EMBL/GenBank/DDBJ whole genome shotgun (WGS) entry which is preliminary data.</text>
</comment>
<feature type="region of interest" description="Disordered" evidence="1">
    <location>
        <begin position="463"/>
        <end position="482"/>
    </location>
</feature>
<reference evidence="2 3" key="1">
    <citation type="submission" date="2020-04" db="EMBL/GenBank/DDBJ databases">
        <title>Plant Genome Project.</title>
        <authorList>
            <person name="Zhang R.-G."/>
        </authorList>
    </citation>
    <scope>NUCLEOTIDE SEQUENCE [LARGE SCALE GENOMIC DNA]</scope>
    <source>
        <strain evidence="2">YNK0</strain>
        <tissue evidence="2">Leaf</tissue>
    </source>
</reference>